<feature type="region of interest" description="Disordered" evidence="1">
    <location>
        <begin position="379"/>
        <end position="403"/>
    </location>
</feature>
<dbReference type="PANTHER" id="PTHR48229">
    <property type="entry name" value="CAIB/BAIF FAMILY ENZYME (AFU_ORTHOLOGUE AFUA_1G05360)-RELATED"/>
    <property type="match status" value="1"/>
</dbReference>
<feature type="compositionally biased region" description="Pro residues" evidence="1">
    <location>
        <begin position="385"/>
        <end position="394"/>
    </location>
</feature>
<dbReference type="InterPro" id="IPR052985">
    <property type="entry name" value="CoA-trans_III_biosynth/detox"/>
</dbReference>
<dbReference type="EMBL" id="AP022620">
    <property type="protein sequence ID" value="BBZ79013.1"/>
    <property type="molecule type" value="Genomic_DNA"/>
</dbReference>
<dbReference type="InterPro" id="IPR023606">
    <property type="entry name" value="CoA-Trfase_III_dom_1_sf"/>
</dbReference>
<evidence type="ECO:0000256" key="1">
    <source>
        <dbReference type="SAM" id="MobiDB-lite"/>
    </source>
</evidence>
<dbReference type="InterPro" id="IPR003673">
    <property type="entry name" value="CoA-Trfase_fam_III"/>
</dbReference>
<dbReference type="Proteomes" id="UP000467249">
    <property type="component" value="Chromosome"/>
</dbReference>
<protein>
    <submittedName>
        <fullName evidence="2">CoA transferase</fullName>
    </submittedName>
</protein>
<feature type="compositionally biased region" description="Basic and acidic residues" evidence="1">
    <location>
        <begin position="11"/>
        <end position="22"/>
    </location>
</feature>
<gene>
    <name evidence="2" type="ORF">MANY_43500</name>
</gene>
<dbReference type="AlphaFoldDB" id="A0A6N4WF25"/>
<dbReference type="Pfam" id="PF02515">
    <property type="entry name" value="CoA_transf_3"/>
    <property type="match status" value="1"/>
</dbReference>
<keyword evidence="3" id="KW-1185">Reference proteome</keyword>
<dbReference type="KEGG" id="many:MANY_43500"/>
<accession>A0A6N4WF25</accession>
<dbReference type="Gene3D" id="3.40.50.10540">
    <property type="entry name" value="Crotonobetainyl-coa:carnitine coa-transferase, domain 1"/>
    <property type="match status" value="1"/>
</dbReference>
<evidence type="ECO:0000313" key="2">
    <source>
        <dbReference type="EMBL" id="BBZ79013.1"/>
    </source>
</evidence>
<dbReference type="PANTHER" id="PTHR48229:SF1">
    <property type="entry name" value="ALPHA METHYLACYL-COA RACEMASE-RELATED"/>
    <property type="match status" value="1"/>
</dbReference>
<name>A0A6N4WF25_9MYCO</name>
<proteinExistence type="predicted"/>
<organism evidence="2 3">
    <name type="scientific">Mycolicibacterium anyangense</name>
    <dbReference type="NCBI Taxonomy" id="1431246"/>
    <lineage>
        <taxon>Bacteria</taxon>
        <taxon>Bacillati</taxon>
        <taxon>Actinomycetota</taxon>
        <taxon>Actinomycetes</taxon>
        <taxon>Mycobacteriales</taxon>
        <taxon>Mycobacteriaceae</taxon>
        <taxon>Mycolicibacterium</taxon>
    </lineage>
</organism>
<feature type="region of interest" description="Disordered" evidence="1">
    <location>
        <begin position="1"/>
        <end position="28"/>
    </location>
</feature>
<evidence type="ECO:0000313" key="3">
    <source>
        <dbReference type="Proteomes" id="UP000467249"/>
    </source>
</evidence>
<reference evidence="2 3" key="1">
    <citation type="journal article" date="2019" name="Emerg. Microbes Infect.">
        <title>Comprehensive subspecies identification of 175 nontuberculous mycobacteria species based on 7547 genomic profiles.</title>
        <authorList>
            <person name="Matsumoto Y."/>
            <person name="Kinjo T."/>
            <person name="Motooka D."/>
            <person name="Nabeya D."/>
            <person name="Jung N."/>
            <person name="Uechi K."/>
            <person name="Horii T."/>
            <person name="Iida T."/>
            <person name="Fujita J."/>
            <person name="Nakamura S."/>
        </authorList>
    </citation>
    <scope>NUCLEOTIDE SEQUENCE [LARGE SCALE GENOMIC DNA]</scope>
    <source>
        <strain evidence="2 3">JCM 30275</strain>
    </source>
</reference>
<dbReference type="GO" id="GO:0016740">
    <property type="term" value="F:transferase activity"/>
    <property type="evidence" value="ECO:0007669"/>
    <property type="project" value="UniProtKB-KW"/>
</dbReference>
<keyword evidence="2" id="KW-0808">Transferase</keyword>
<sequence>MHPFVGFGEAGRGEKGAGRDNESVNDSSTGWAASGLAWLTGFADGPPDHSRAAVATRAESLAARLSAAWRLRVDAGCLLTGRAALRGLHRAGRTSAGGATRLLPTADGWCALTLSRPDDIGAVPALVEADDVPTDPWTTVTEWARTHASDAVLERAVLLDLPVARLGETAPGPPRNTPLGPASSPRAAAGLLVADLTSMWAGPLCGQLMASAGATVVKVESPHRPDGTRAGDRLFYDWINQGKLSYAIDFDRDAARLKALLAAADVVIEGSRPGALARRGLSPHALAGPPGRVWVRITGHGADSPRVAFGDDAAVAGGLVGASGTGPVFCGDAIADPLTGLETAVAVSDSLSRGGGELIEVVMSQVAATYAALPAEPAGGCEAAPPQPPPPAPPAAGLGDDNARVDALVAQKGVAPC</sequence>
<dbReference type="SUPFAM" id="SSF89796">
    <property type="entry name" value="CoA-transferase family III (CaiB/BaiF)"/>
    <property type="match status" value="2"/>
</dbReference>